<dbReference type="SMART" id="SM00257">
    <property type="entry name" value="LysM"/>
    <property type="match status" value="2"/>
</dbReference>
<dbReference type="GO" id="GO:0005975">
    <property type="term" value="P:carbohydrate metabolic process"/>
    <property type="evidence" value="ECO:0007669"/>
    <property type="project" value="InterPro"/>
</dbReference>
<dbReference type="CDD" id="cd02878">
    <property type="entry name" value="GH18_zymocin_alpha"/>
    <property type="match status" value="1"/>
</dbReference>
<feature type="domain" description="LysM" evidence="7">
    <location>
        <begin position="339"/>
        <end position="384"/>
    </location>
</feature>
<dbReference type="PROSITE" id="PS51910">
    <property type="entry name" value="GH18_2"/>
    <property type="match status" value="1"/>
</dbReference>
<name>A0A6A6RK17_9PLEO</name>
<evidence type="ECO:0000259" key="7">
    <source>
        <dbReference type="PROSITE" id="PS51782"/>
    </source>
</evidence>
<keyword evidence="10" id="KW-1185">Reference proteome</keyword>
<dbReference type="Gene3D" id="3.10.50.10">
    <property type="match status" value="1"/>
</dbReference>
<dbReference type="OrthoDB" id="73875at2759"/>
<dbReference type="InterPro" id="IPR017853">
    <property type="entry name" value="GH"/>
</dbReference>
<dbReference type="PANTHER" id="PTHR47700:SF2">
    <property type="entry name" value="CHITINASE"/>
    <property type="match status" value="1"/>
</dbReference>
<keyword evidence="5" id="KW-0326">Glycosidase</keyword>
<keyword evidence="4" id="KW-0843">Virulence</keyword>
<reference evidence="9" key="1">
    <citation type="journal article" date="2020" name="Stud. Mycol.">
        <title>101 Dothideomycetes genomes: a test case for predicting lifestyles and emergence of pathogens.</title>
        <authorList>
            <person name="Haridas S."/>
            <person name="Albert R."/>
            <person name="Binder M."/>
            <person name="Bloem J."/>
            <person name="Labutti K."/>
            <person name="Salamov A."/>
            <person name="Andreopoulos B."/>
            <person name="Baker S."/>
            <person name="Barry K."/>
            <person name="Bills G."/>
            <person name="Bluhm B."/>
            <person name="Cannon C."/>
            <person name="Castanera R."/>
            <person name="Culley D."/>
            <person name="Daum C."/>
            <person name="Ezra D."/>
            <person name="Gonzalez J."/>
            <person name="Henrissat B."/>
            <person name="Kuo A."/>
            <person name="Liang C."/>
            <person name="Lipzen A."/>
            <person name="Lutzoni F."/>
            <person name="Magnuson J."/>
            <person name="Mondo S."/>
            <person name="Nolan M."/>
            <person name="Ohm R."/>
            <person name="Pangilinan J."/>
            <person name="Park H.-J."/>
            <person name="Ramirez L."/>
            <person name="Alfaro M."/>
            <person name="Sun H."/>
            <person name="Tritt A."/>
            <person name="Yoshinaga Y."/>
            <person name="Zwiers L.-H."/>
            <person name="Turgeon B."/>
            <person name="Goodwin S."/>
            <person name="Spatafora J."/>
            <person name="Crous P."/>
            <person name="Grigoriev I."/>
        </authorList>
    </citation>
    <scope>NUCLEOTIDE SEQUENCE</scope>
    <source>
        <strain evidence="9">CBS 473.64</strain>
    </source>
</reference>
<dbReference type="GO" id="GO:0008843">
    <property type="term" value="F:endochitinase activity"/>
    <property type="evidence" value="ECO:0007669"/>
    <property type="project" value="UniProtKB-EC"/>
</dbReference>
<dbReference type="CDD" id="cd00035">
    <property type="entry name" value="ChtBD1"/>
    <property type="match status" value="1"/>
</dbReference>
<dbReference type="SMART" id="SM00636">
    <property type="entry name" value="Glyco_18"/>
    <property type="match status" value="1"/>
</dbReference>
<dbReference type="Pfam" id="PF01476">
    <property type="entry name" value="LysM"/>
    <property type="match status" value="2"/>
</dbReference>
<dbReference type="GO" id="GO:0008061">
    <property type="term" value="F:chitin binding"/>
    <property type="evidence" value="ECO:0007669"/>
    <property type="project" value="UniProtKB-KW"/>
</dbReference>
<dbReference type="InterPro" id="IPR036861">
    <property type="entry name" value="Endochitinase-like_sf"/>
</dbReference>
<dbReference type="SUPFAM" id="SSF54106">
    <property type="entry name" value="LysM domain"/>
    <property type="match status" value="2"/>
</dbReference>
<dbReference type="InterPro" id="IPR018392">
    <property type="entry name" value="LysM"/>
</dbReference>
<evidence type="ECO:0000259" key="8">
    <source>
        <dbReference type="PROSITE" id="PS51910"/>
    </source>
</evidence>
<dbReference type="EMBL" id="MU006832">
    <property type="protein sequence ID" value="KAF2634388.1"/>
    <property type="molecule type" value="Genomic_DNA"/>
</dbReference>
<dbReference type="PROSITE" id="PS51782">
    <property type="entry name" value="LYSM"/>
    <property type="match status" value="2"/>
</dbReference>
<dbReference type="InterPro" id="IPR036779">
    <property type="entry name" value="LysM_dom_sf"/>
</dbReference>
<dbReference type="Gene3D" id="3.20.20.80">
    <property type="entry name" value="Glycosidases"/>
    <property type="match status" value="1"/>
</dbReference>
<feature type="compositionally biased region" description="Low complexity" evidence="6">
    <location>
        <begin position="1216"/>
        <end position="1233"/>
    </location>
</feature>
<dbReference type="PANTHER" id="PTHR47700">
    <property type="entry name" value="V CHITINASE, PUTATIVE (AFU_ORTHOLOGUE AFUA_6G13720)-RELATED"/>
    <property type="match status" value="1"/>
</dbReference>
<dbReference type="InterPro" id="IPR001223">
    <property type="entry name" value="Glyco_hydro18_cat"/>
</dbReference>
<dbReference type="Pfam" id="PF00704">
    <property type="entry name" value="Glyco_hydro_18"/>
    <property type="match status" value="1"/>
</dbReference>
<proteinExistence type="inferred from homology"/>
<dbReference type="SUPFAM" id="SSF51445">
    <property type="entry name" value="(Trans)glycosidases"/>
    <property type="match status" value="1"/>
</dbReference>
<accession>A0A6A6RK17</accession>
<dbReference type="EC" id="3.2.1.14" evidence="2"/>
<evidence type="ECO:0000256" key="4">
    <source>
        <dbReference type="ARBA" id="ARBA00023026"/>
    </source>
</evidence>
<evidence type="ECO:0000256" key="6">
    <source>
        <dbReference type="SAM" id="MobiDB-lite"/>
    </source>
</evidence>
<keyword evidence="3" id="KW-0147">Chitin-binding</keyword>
<evidence type="ECO:0000256" key="2">
    <source>
        <dbReference type="ARBA" id="ARBA00012729"/>
    </source>
</evidence>
<evidence type="ECO:0000256" key="5">
    <source>
        <dbReference type="ARBA" id="ARBA00023295"/>
    </source>
</evidence>
<feature type="region of interest" description="Disordered" evidence="6">
    <location>
        <begin position="1216"/>
        <end position="1240"/>
    </location>
</feature>
<evidence type="ECO:0000313" key="10">
    <source>
        <dbReference type="Proteomes" id="UP000799753"/>
    </source>
</evidence>
<gene>
    <name evidence="9" type="ORF">P280DRAFT_463626</name>
</gene>
<feature type="compositionally biased region" description="Low complexity" evidence="6">
    <location>
        <begin position="1163"/>
        <end position="1173"/>
    </location>
</feature>
<evidence type="ECO:0000256" key="1">
    <source>
        <dbReference type="ARBA" id="ARBA00008682"/>
    </source>
</evidence>
<comment type="similarity">
    <text evidence="1">Belongs to the glycosyl hydrolase 18 family. Chitinase class V subfamily.</text>
</comment>
<dbReference type="Proteomes" id="UP000799753">
    <property type="component" value="Unassembled WGS sequence"/>
</dbReference>
<feature type="region of interest" description="Disordered" evidence="6">
    <location>
        <begin position="1154"/>
        <end position="1175"/>
    </location>
</feature>
<dbReference type="CDD" id="cd00118">
    <property type="entry name" value="LysM"/>
    <property type="match status" value="2"/>
</dbReference>
<protein>
    <recommendedName>
        <fullName evidence="2">chitinase</fullName>
        <ecNumber evidence="2">3.2.1.14</ecNumber>
    </recommendedName>
</protein>
<sequence length="1398" mass="150779">MKVYIWTAYLTLSGAWGVSTSSINLDKARKAASVLLSSISIRPVARTIPGIPTDLASARASILAGNHTSLPHHQTRLQCPPSCSSVGVNTSSWFTYGSTDMDQLKACNKPMLLDFALFNPFDDQQSQVSISACTEEFESVPANATPALCFPHTLQQTEFTSNLTLEFSGASSSALTADVITALDQLSAYSEIRTERCNENIKYILSGSAAVGVYIGSGLASQGVPTSVLKRLSAQVRSNGSVPENLLAQLCSGPSARYSLGVFVNTQSDLGSVQRALQTWKNSSCVTTTENFTPAWHEITYLAPLPLLNNTSNGNRSRSLTARSPWNVPRLLGTRDDCRTVQVQSGDSCASLAAECGISASDFTKYNPSSTLCSSLAAGQHVCCSSGTLPDFTPKPGADGYCYSYLVKTGDSCASIAATYDLTNEKLEKLNADTWGWNGCEKLFADYNICLSTGYAPMPATVPNAVCGPQVNDTAKAPPGTDLSTLNQCPLNACCNVWGQCGTSFDFCTPSESGTGAPGTAAPGSNGCISNCGTDIVTSTAPSKTYHIAYFEAFNWRRTCLRMPVTNIDNSAYTHIHYSFITLNKDFSINMDEAADQFPLFRGMVGIKKNVAIGGWTFSTDPSSYMIFRDAVSSQKNRQTVVANVVKFLDDYNLDGIDWDWEYPNEPDVPGIPAGSESETTGYFLLLDELKQKLPTGKTVSITAPASFWYLQYFPIQALSLVVDYIVYMTYDLHGQWDYINKYATPGCPSYDEGLGNCLRSHVNLTESINSLSMITKAGVPSNMIVVGVSSYGRSFQMSTPGCWTEQCTYSGPDSGAYPGRCTNTSGYISNYEIDEILQQNPSAERKWDATSYSNIVVFNDTQWVAYMDEDNKAIRKELYPGLAFLGDADWSVDLQSENGGNSTSNSSSGGVMYVDPNIWASATQIVTALPGVTLIWPPMPLETPTTITFPLWTTSVTYSSLTTRTTTRSDGSTSTYPWYVYVSWLTVLTIPPVTTTAIPIWGVSFDTSQTNGEITLTSSVQPPPFTITINPIVSGTTSIIGATKTTTITGGIIVWKSITYFPPTQTETLGGTTTVIGGKTLPPKIITITPNPHPTTVVSTKDPVINPHPTPPKWVSGKPPGPSSSPGCKGCGLPCIFFCNSDCPFCPPGVFPNNDPNDPDRSSTTTSRPSTTGGHTVFFDTLIDDIIPTGFAALFDLISLSSVDSSLINSMFHRSTSTSTTKPTQPPTTTTTPPSPTPTADCAFWDEGWGWTFEVYNINGWSTDDGSSLKKEESGCGALTGWDWHQATSTSFTYTYFNLPFFMKAGCVERAIVSAGGPKISCAGQGVGWKRKADTSQTTSLAARAQSKTIAVPPVFSQQQIQEFKEFYAVNNTYETYVPQSWSTTPVTSTKLPAFMV</sequence>
<dbReference type="InterPro" id="IPR011583">
    <property type="entry name" value="Chitinase_II/V-like_cat"/>
</dbReference>
<dbReference type="InterPro" id="IPR053214">
    <property type="entry name" value="LysM12-like"/>
</dbReference>
<feature type="domain" description="LysM" evidence="7">
    <location>
        <begin position="403"/>
        <end position="451"/>
    </location>
</feature>
<dbReference type="Gene3D" id="3.10.350.10">
    <property type="entry name" value="LysM domain"/>
    <property type="match status" value="2"/>
</dbReference>
<organism evidence="9 10">
    <name type="scientific">Massarina eburnea CBS 473.64</name>
    <dbReference type="NCBI Taxonomy" id="1395130"/>
    <lineage>
        <taxon>Eukaryota</taxon>
        <taxon>Fungi</taxon>
        <taxon>Dikarya</taxon>
        <taxon>Ascomycota</taxon>
        <taxon>Pezizomycotina</taxon>
        <taxon>Dothideomycetes</taxon>
        <taxon>Pleosporomycetidae</taxon>
        <taxon>Pleosporales</taxon>
        <taxon>Massarineae</taxon>
        <taxon>Massarinaceae</taxon>
        <taxon>Massarina</taxon>
    </lineage>
</organism>
<dbReference type="SUPFAM" id="SSF54556">
    <property type="entry name" value="Chitinase insertion domain"/>
    <property type="match status" value="1"/>
</dbReference>
<dbReference type="InterPro" id="IPR029070">
    <property type="entry name" value="Chitinase_insertion_sf"/>
</dbReference>
<feature type="domain" description="GH18" evidence="8">
    <location>
        <begin position="545"/>
        <end position="912"/>
    </location>
</feature>
<evidence type="ECO:0000256" key="3">
    <source>
        <dbReference type="ARBA" id="ARBA00022669"/>
    </source>
</evidence>
<keyword evidence="5" id="KW-0378">Hydrolase</keyword>
<dbReference type="SUPFAM" id="SSF57016">
    <property type="entry name" value="Plant lectins/antimicrobial peptides"/>
    <property type="match status" value="1"/>
</dbReference>
<evidence type="ECO:0000313" key="9">
    <source>
        <dbReference type="EMBL" id="KAF2634388.1"/>
    </source>
</evidence>